<dbReference type="EMBL" id="JAGFBS010000005">
    <property type="protein sequence ID" value="KAG6379195.1"/>
    <property type="molecule type" value="Genomic_DNA"/>
</dbReference>
<evidence type="ECO:0000259" key="6">
    <source>
        <dbReference type="PROSITE" id="PS50178"/>
    </source>
</evidence>
<dbReference type="Proteomes" id="UP000683000">
    <property type="component" value="Unassembled WGS sequence"/>
</dbReference>
<feature type="compositionally biased region" description="Low complexity" evidence="5">
    <location>
        <begin position="83"/>
        <end position="94"/>
    </location>
</feature>
<accession>A0A8I2YV69</accession>
<dbReference type="SMART" id="SM00064">
    <property type="entry name" value="FYVE"/>
    <property type="match status" value="1"/>
</dbReference>
<dbReference type="InterPro" id="IPR036531">
    <property type="entry name" value="Rbsn_Rab-bd_sf"/>
</dbReference>
<evidence type="ECO:0000256" key="1">
    <source>
        <dbReference type="ARBA" id="ARBA00022723"/>
    </source>
</evidence>
<evidence type="ECO:0000256" key="2">
    <source>
        <dbReference type="ARBA" id="ARBA00022771"/>
    </source>
</evidence>
<dbReference type="GO" id="GO:0008270">
    <property type="term" value="F:zinc ion binding"/>
    <property type="evidence" value="ECO:0007669"/>
    <property type="project" value="UniProtKB-KW"/>
</dbReference>
<evidence type="ECO:0000256" key="5">
    <source>
        <dbReference type="SAM" id="MobiDB-lite"/>
    </source>
</evidence>
<dbReference type="PROSITE" id="PS50178">
    <property type="entry name" value="ZF_FYVE"/>
    <property type="match status" value="1"/>
</dbReference>
<feature type="region of interest" description="Disordered" evidence="5">
    <location>
        <begin position="225"/>
        <end position="256"/>
    </location>
</feature>
<dbReference type="PANTHER" id="PTHR13510:SF44">
    <property type="entry name" value="RABENOSYN-5"/>
    <property type="match status" value="1"/>
</dbReference>
<keyword evidence="3" id="KW-0862">Zinc</keyword>
<dbReference type="PANTHER" id="PTHR13510">
    <property type="entry name" value="FYVE-FINGER-CONTAINING RAB5 EFFECTOR PROTEIN RABENOSYN-5-RELATED"/>
    <property type="match status" value="1"/>
</dbReference>
<feature type="region of interest" description="Disordered" evidence="5">
    <location>
        <begin position="1"/>
        <end position="35"/>
    </location>
</feature>
<dbReference type="InterPro" id="IPR052727">
    <property type="entry name" value="Rab4/Rab5_effector"/>
</dbReference>
<keyword evidence="8" id="KW-1185">Reference proteome</keyword>
<dbReference type="InterPro" id="IPR011011">
    <property type="entry name" value="Znf_FYVE_PHD"/>
</dbReference>
<dbReference type="AlphaFoldDB" id="A0A8I2YV69"/>
<dbReference type="Gene3D" id="3.30.40.10">
    <property type="entry name" value="Zinc/RING finger domain, C3HC4 (zinc finger)"/>
    <property type="match status" value="1"/>
</dbReference>
<feature type="compositionally biased region" description="Basic residues" evidence="5">
    <location>
        <begin position="225"/>
        <end position="237"/>
    </location>
</feature>
<dbReference type="InterPro" id="IPR000306">
    <property type="entry name" value="Znf_FYVE"/>
</dbReference>
<dbReference type="SUPFAM" id="SSF57903">
    <property type="entry name" value="FYVE/PHD zinc finger"/>
    <property type="match status" value="1"/>
</dbReference>
<feature type="region of interest" description="Disordered" evidence="5">
    <location>
        <begin position="49"/>
        <end position="94"/>
    </location>
</feature>
<feature type="compositionally biased region" description="Pro residues" evidence="5">
    <location>
        <begin position="54"/>
        <end position="69"/>
    </location>
</feature>
<evidence type="ECO:0000256" key="4">
    <source>
        <dbReference type="PROSITE-ProRule" id="PRU00091"/>
    </source>
</evidence>
<dbReference type="OrthoDB" id="166134at2759"/>
<keyword evidence="1" id="KW-0479">Metal-binding</keyword>
<gene>
    <name evidence="7" type="ORF">JVT61DRAFT_11639</name>
</gene>
<dbReference type="InterPro" id="IPR013083">
    <property type="entry name" value="Znf_RING/FYVE/PHD"/>
</dbReference>
<dbReference type="Gene3D" id="4.10.860.20">
    <property type="entry name" value="Rabenosyn, Rab binding domain"/>
    <property type="match status" value="1"/>
</dbReference>
<reference evidence="7" key="1">
    <citation type="submission" date="2021-03" db="EMBL/GenBank/DDBJ databases">
        <title>Evolutionary innovations through gain and loss of genes in the ectomycorrhizal Boletales.</title>
        <authorList>
            <person name="Wu G."/>
            <person name="Miyauchi S."/>
            <person name="Morin E."/>
            <person name="Yang Z.-L."/>
            <person name="Xu J."/>
            <person name="Martin F.M."/>
        </authorList>
    </citation>
    <scope>NUCLEOTIDE SEQUENCE</scope>
    <source>
        <strain evidence="7">BR01</strain>
    </source>
</reference>
<dbReference type="Pfam" id="PF11464">
    <property type="entry name" value="Rbsn"/>
    <property type="match status" value="1"/>
</dbReference>
<organism evidence="7 8">
    <name type="scientific">Boletus reticuloceps</name>
    <dbReference type="NCBI Taxonomy" id="495285"/>
    <lineage>
        <taxon>Eukaryota</taxon>
        <taxon>Fungi</taxon>
        <taxon>Dikarya</taxon>
        <taxon>Basidiomycota</taxon>
        <taxon>Agaricomycotina</taxon>
        <taxon>Agaricomycetes</taxon>
        <taxon>Agaricomycetidae</taxon>
        <taxon>Boletales</taxon>
        <taxon>Boletineae</taxon>
        <taxon>Boletaceae</taxon>
        <taxon>Boletoideae</taxon>
        <taxon>Boletus</taxon>
    </lineage>
</organism>
<comment type="caution">
    <text evidence="7">The sequence shown here is derived from an EMBL/GenBank/DDBJ whole genome shotgun (WGS) entry which is preliminary data.</text>
</comment>
<name>A0A8I2YV69_9AGAM</name>
<dbReference type="CDD" id="cd15737">
    <property type="entry name" value="FYVE2_Vac1p_like"/>
    <property type="match status" value="1"/>
</dbReference>
<evidence type="ECO:0000313" key="7">
    <source>
        <dbReference type="EMBL" id="KAG6379195.1"/>
    </source>
</evidence>
<feature type="compositionally biased region" description="Pro residues" evidence="5">
    <location>
        <begin position="24"/>
        <end position="33"/>
    </location>
</feature>
<dbReference type="InterPro" id="IPR021565">
    <property type="entry name" value="Rbsn_Rab-bd"/>
</dbReference>
<feature type="domain" description="FYVE-type" evidence="6">
    <location>
        <begin position="309"/>
        <end position="419"/>
    </location>
</feature>
<dbReference type="Pfam" id="PF01363">
    <property type="entry name" value="FYVE"/>
    <property type="match status" value="1"/>
</dbReference>
<dbReference type="InterPro" id="IPR017455">
    <property type="entry name" value="Znf_FYVE-rel"/>
</dbReference>
<protein>
    <submittedName>
        <fullName evidence="7">FYVE zinc finger-domain-containing protein</fullName>
    </submittedName>
</protein>
<evidence type="ECO:0000313" key="8">
    <source>
        <dbReference type="Proteomes" id="UP000683000"/>
    </source>
</evidence>
<sequence length="611" mass="68284">MASAVPYQAYRSKRHSRTVSTLPIIPPNVPPPSRVLQWDTENHLVLDLVSNTEPPTPPTQPEPPLPDIPPTINGKHKQPDSPSPSSSSVPLPATPKKLSTFRRLHPRPSPARAALPSSPLLAFHPSTLHQRFKSSKSKSIPHSQLVLGYSFRIIEPTSTSYHFVGSSTTPNHFRVIQSLAFPHNIPTPVDVTPPVWLPSLFRTIQTWISAKGRILVTETRCHTRRTYQTRKASRKTHPASFPPQASESKMTKRLSSDRRKSSFFDLDLARLKNMDASDIWKGVVQSPVLQGAKADVRAAEQRIAPWQEDAAVSKCPLCTTSFHPLTNRKHHCRLCGQIICSLPTKRPQRPQPCSILFIVDSKTRKIEQVGEGVHYGVTRRASSAGKGGSNEKEKDETLADDEKFLKGVRVCRNCKPILSREQFYQEVSRIPPLVRLYEGFISLEKEIEEALPQFQELLLTLNSDSPPSKDAATARKRILDDLASYDAISKRIRKIPCTPGSSQDRIQLAIRTRADLFLQKNMFPLQTLPKAKKQVPSPDAATPLVDPDSELAHALQPLLEQEALLESFVGEAMAHRKFEDAKTLKANLKEIRAEVDRMLQNQAENDPTQAA</sequence>
<evidence type="ECO:0000256" key="3">
    <source>
        <dbReference type="ARBA" id="ARBA00022833"/>
    </source>
</evidence>
<dbReference type="SUPFAM" id="SSF140125">
    <property type="entry name" value="Rabenosyn-5 Rab-binding domain-like"/>
    <property type="match status" value="1"/>
</dbReference>
<keyword evidence="2 4" id="KW-0863">Zinc-finger</keyword>
<proteinExistence type="predicted"/>